<feature type="transmembrane region" description="Helical" evidence="10">
    <location>
        <begin position="61"/>
        <end position="80"/>
    </location>
</feature>
<keyword evidence="8 10" id="KW-0472">Membrane</keyword>
<feature type="transmembrane region" description="Helical" evidence="10">
    <location>
        <begin position="87"/>
        <end position="104"/>
    </location>
</feature>
<dbReference type="GO" id="GO:0005886">
    <property type="term" value="C:plasma membrane"/>
    <property type="evidence" value="ECO:0007669"/>
    <property type="project" value="UniProtKB-SubCell"/>
</dbReference>
<comment type="caution">
    <text evidence="11">The sequence shown here is derived from an EMBL/GenBank/DDBJ whole genome shotgun (WGS) entry which is preliminary data.</text>
</comment>
<keyword evidence="4" id="KW-1003">Cell membrane</keyword>
<proteinExistence type="inferred from homology"/>
<dbReference type="InterPro" id="IPR045324">
    <property type="entry name" value="Small_multidrug_res"/>
</dbReference>
<organism evidence="11 12">
    <name type="scientific">Thiopseudomonas denitrificans</name>
    <dbReference type="NCBI Taxonomy" id="1501432"/>
    <lineage>
        <taxon>Bacteria</taxon>
        <taxon>Pseudomonadati</taxon>
        <taxon>Pseudomonadota</taxon>
        <taxon>Gammaproteobacteria</taxon>
        <taxon>Pseudomonadales</taxon>
        <taxon>Pseudomonadaceae</taxon>
        <taxon>Thiopseudomonas</taxon>
    </lineage>
</organism>
<dbReference type="PANTHER" id="PTHR30561:SF6">
    <property type="entry name" value="SPERMIDINE EXPORT PROTEIN MDTI"/>
    <property type="match status" value="1"/>
</dbReference>
<dbReference type="OrthoDB" id="9808638at2"/>
<evidence type="ECO:0000256" key="8">
    <source>
        <dbReference type="ARBA" id="ARBA00023136"/>
    </source>
</evidence>
<evidence type="ECO:0000256" key="9">
    <source>
        <dbReference type="RuleBase" id="RU003942"/>
    </source>
</evidence>
<dbReference type="RefSeq" id="WP_101496323.1">
    <property type="nucleotide sequence ID" value="NZ_LNJZ01000005.1"/>
</dbReference>
<comment type="subunit">
    <text evidence="2">Forms a complex with MdtJ.</text>
</comment>
<evidence type="ECO:0000256" key="4">
    <source>
        <dbReference type="ARBA" id="ARBA00022475"/>
    </source>
</evidence>
<dbReference type="SUPFAM" id="SSF103481">
    <property type="entry name" value="Multidrug resistance efflux transporter EmrE"/>
    <property type="match status" value="1"/>
</dbReference>
<dbReference type="Gene3D" id="1.10.3730.20">
    <property type="match status" value="1"/>
</dbReference>
<dbReference type="GO" id="GO:0015199">
    <property type="term" value="F:amino-acid betaine transmembrane transporter activity"/>
    <property type="evidence" value="ECO:0007669"/>
    <property type="project" value="TreeGrafter"/>
</dbReference>
<keyword evidence="7 10" id="KW-1133">Transmembrane helix</keyword>
<evidence type="ECO:0000256" key="6">
    <source>
        <dbReference type="ARBA" id="ARBA00022692"/>
    </source>
</evidence>
<sequence>MILPVSLLLGSVSLDLVANYCLKRSCGFQRMAWGITGLLMIILAFVLLSIVVRYVPLSVAYSAWGSLGVLGTVTLDRFLFNSRLGRQGIIGVICIVLGIIGLQLA</sequence>
<dbReference type="InterPro" id="IPR000390">
    <property type="entry name" value="Small_drug/metabolite_transptr"/>
</dbReference>
<dbReference type="EMBL" id="SNYK01000004">
    <property type="protein sequence ID" value="TDQ38616.1"/>
    <property type="molecule type" value="Genomic_DNA"/>
</dbReference>
<keyword evidence="5" id="KW-0997">Cell inner membrane</keyword>
<reference evidence="11 12" key="1">
    <citation type="submission" date="2019-03" db="EMBL/GenBank/DDBJ databases">
        <title>Genomic Encyclopedia of Type Strains, Phase IV (KMG-IV): sequencing the most valuable type-strain genomes for metagenomic binning, comparative biology and taxonomic classification.</title>
        <authorList>
            <person name="Goeker M."/>
        </authorList>
    </citation>
    <scope>NUCLEOTIDE SEQUENCE [LARGE SCALE GENOMIC DNA]</scope>
    <source>
        <strain evidence="11 12">DSM 28679</strain>
    </source>
</reference>
<dbReference type="GO" id="GO:0015297">
    <property type="term" value="F:antiporter activity"/>
    <property type="evidence" value="ECO:0007669"/>
    <property type="project" value="TreeGrafter"/>
</dbReference>
<dbReference type="GO" id="GO:0031460">
    <property type="term" value="P:glycine betaine transport"/>
    <property type="evidence" value="ECO:0007669"/>
    <property type="project" value="TreeGrafter"/>
</dbReference>
<evidence type="ECO:0000256" key="7">
    <source>
        <dbReference type="ARBA" id="ARBA00022989"/>
    </source>
</evidence>
<comment type="similarity">
    <text evidence="9">Belongs to the drug/metabolite transporter (DMT) superfamily. Small multidrug resistance (SMR) (TC 2.A.7.1) family.</text>
</comment>
<comment type="subcellular location">
    <subcellularLocation>
        <location evidence="1">Cell inner membrane</location>
        <topology evidence="1">Multi-pass membrane protein</topology>
    </subcellularLocation>
    <subcellularLocation>
        <location evidence="9">Cell membrane</location>
        <topology evidence="9">Multi-pass membrane protein</topology>
    </subcellularLocation>
</comment>
<protein>
    <recommendedName>
        <fullName evidence="3">Spermidine export protein MdtI</fullName>
    </recommendedName>
</protein>
<dbReference type="InterPro" id="IPR037185">
    <property type="entry name" value="EmrE-like"/>
</dbReference>
<evidence type="ECO:0000256" key="5">
    <source>
        <dbReference type="ARBA" id="ARBA00022519"/>
    </source>
</evidence>
<feature type="transmembrane region" description="Helical" evidence="10">
    <location>
        <begin position="34"/>
        <end position="55"/>
    </location>
</feature>
<dbReference type="AlphaFoldDB" id="A0A4R6TZ42"/>
<evidence type="ECO:0000313" key="12">
    <source>
        <dbReference type="Proteomes" id="UP000294575"/>
    </source>
</evidence>
<dbReference type="Pfam" id="PF00893">
    <property type="entry name" value="Multi_Drug_Res"/>
    <property type="match status" value="1"/>
</dbReference>
<evidence type="ECO:0000256" key="1">
    <source>
        <dbReference type="ARBA" id="ARBA00004429"/>
    </source>
</evidence>
<keyword evidence="12" id="KW-1185">Reference proteome</keyword>
<dbReference type="GO" id="GO:1903711">
    <property type="term" value="P:spermidine transmembrane transport"/>
    <property type="evidence" value="ECO:0007669"/>
    <property type="project" value="TreeGrafter"/>
</dbReference>
<evidence type="ECO:0000313" key="11">
    <source>
        <dbReference type="EMBL" id="TDQ38616.1"/>
    </source>
</evidence>
<dbReference type="Proteomes" id="UP000294575">
    <property type="component" value="Unassembled WGS sequence"/>
</dbReference>
<evidence type="ECO:0000256" key="3">
    <source>
        <dbReference type="ARBA" id="ARBA00021114"/>
    </source>
</evidence>
<dbReference type="GO" id="GO:0015220">
    <property type="term" value="F:choline transmembrane transporter activity"/>
    <property type="evidence" value="ECO:0007669"/>
    <property type="project" value="TreeGrafter"/>
</dbReference>
<evidence type="ECO:0000256" key="10">
    <source>
        <dbReference type="SAM" id="Phobius"/>
    </source>
</evidence>
<accession>A0A4R6TZ42</accession>
<gene>
    <name evidence="11" type="ORF">DFQ45_104196</name>
</gene>
<dbReference type="PANTHER" id="PTHR30561">
    <property type="entry name" value="SMR FAMILY PROTON-DEPENDENT DRUG EFFLUX TRANSPORTER SUGE"/>
    <property type="match status" value="1"/>
</dbReference>
<keyword evidence="6 9" id="KW-0812">Transmembrane</keyword>
<name>A0A4R6TZ42_9GAMM</name>
<evidence type="ECO:0000256" key="2">
    <source>
        <dbReference type="ARBA" id="ARBA00011359"/>
    </source>
</evidence>